<evidence type="ECO:0000256" key="7">
    <source>
        <dbReference type="ARBA" id="ARBA00023136"/>
    </source>
</evidence>
<evidence type="ECO:0000313" key="10">
    <source>
        <dbReference type="Proteomes" id="UP000233343"/>
    </source>
</evidence>
<feature type="transmembrane region" description="Helical" evidence="8">
    <location>
        <begin position="130"/>
        <end position="151"/>
    </location>
</feature>
<feature type="transmembrane region" description="Helical" evidence="8">
    <location>
        <begin position="246"/>
        <end position="277"/>
    </location>
</feature>
<keyword evidence="7 8" id="KW-0472">Membrane</keyword>
<dbReference type="FunFam" id="1.10.3470.10:FF:000001">
    <property type="entry name" value="Vitamin B12 ABC transporter permease BtuC"/>
    <property type="match status" value="1"/>
</dbReference>
<sequence length="345" mass="36236">MKHTKNSMNDKKFYSRPAIGTIVLALSFLLLAGSLVLAVSVGAANIAFYDVWKAVFSYNHSREADQIIMSLRLPREIGAAVVGAAFAVSGAIMQGMTKNPLADPGLLGLNAGASLGLAVAFSYVSNTNYFTIMIFSFIGAGIGAVLVFGISSMKRGGMTPLRITLAGAAVTALLSSLGEGIALLNKLSQSIAFWTAGGVSGTTWAQLKIVAPTVFIGILIAIIFSRSLTILSFGEDVAKGLGQRTLLTRIILMAVVLILAGAAVSLVGAIAFVGLFIPHIVRFLVGTDYRWIIPCSAVLGSVFMVLADTAARMINPPFETPMGAIVAVLGIPFFLYLARKGRMLT</sequence>
<dbReference type="SUPFAM" id="SSF81345">
    <property type="entry name" value="ABC transporter involved in vitamin B12 uptake, BtuC"/>
    <property type="match status" value="1"/>
</dbReference>
<name>A0A2N0ZHI7_9BACI</name>
<keyword evidence="6 8" id="KW-1133">Transmembrane helix</keyword>
<comment type="subcellular location">
    <subcellularLocation>
        <location evidence="1">Cell membrane</location>
        <topology evidence="1">Multi-pass membrane protein</topology>
    </subcellularLocation>
</comment>
<feature type="transmembrane region" description="Helical" evidence="8">
    <location>
        <begin position="204"/>
        <end position="225"/>
    </location>
</feature>
<dbReference type="PANTHER" id="PTHR30472">
    <property type="entry name" value="FERRIC ENTEROBACTIN TRANSPORT SYSTEM PERMEASE PROTEIN"/>
    <property type="match status" value="1"/>
</dbReference>
<dbReference type="CDD" id="cd06550">
    <property type="entry name" value="TM_ABC_iron-siderophores_like"/>
    <property type="match status" value="1"/>
</dbReference>
<comment type="caution">
    <text evidence="9">The sequence shown here is derived from an EMBL/GenBank/DDBJ whole genome shotgun (WGS) entry which is preliminary data.</text>
</comment>
<reference evidence="9 10" key="1">
    <citation type="journal article" date="2010" name="Int. J. Syst. Evol. Microbiol.">
        <title>Bacillus horneckiae sp. nov., isolated from a spacecraft-assembly clean room.</title>
        <authorList>
            <person name="Vaishampayan P."/>
            <person name="Probst A."/>
            <person name="Krishnamurthi S."/>
            <person name="Ghosh S."/>
            <person name="Osman S."/>
            <person name="McDowall A."/>
            <person name="Ruckmani A."/>
            <person name="Mayilraj S."/>
            <person name="Venkateswaran K."/>
        </authorList>
    </citation>
    <scope>NUCLEOTIDE SEQUENCE [LARGE SCALE GENOMIC DNA]</scope>
    <source>
        <strain evidence="10">1PO1SC</strain>
    </source>
</reference>
<protein>
    <submittedName>
        <fullName evidence="9">Iron ABC transporter permease</fullName>
    </submittedName>
</protein>
<dbReference type="Pfam" id="PF01032">
    <property type="entry name" value="FecCD"/>
    <property type="match status" value="1"/>
</dbReference>
<feature type="transmembrane region" description="Helical" evidence="8">
    <location>
        <begin position="163"/>
        <end position="184"/>
    </location>
</feature>
<dbReference type="AlphaFoldDB" id="A0A2N0ZHI7"/>
<dbReference type="InterPro" id="IPR037294">
    <property type="entry name" value="ABC_BtuC-like"/>
</dbReference>
<dbReference type="Proteomes" id="UP000233343">
    <property type="component" value="Unassembled WGS sequence"/>
</dbReference>
<feature type="transmembrane region" description="Helical" evidence="8">
    <location>
        <begin position="105"/>
        <end position="124"/>
    </location>
</feature>
<keyword evidence="10" id="KW-1185">Reference proteome</keyword>
<feature type="transmembrane region" description="Helical" evidence="8">
    <location>
        <begin position="318"/>
        <end position="338"/>
    </location>
</feature>
<evidence type="ECO:0000256" key="3">
    <source>
        <dbReference type="ARBA" id="ARBA00022448"/>
    </source>
</evidence>
<evidence type="ECO:0000256" key="5">
    <source>
        <dbReference type="ARBA" id="ARBA00022692"/>
    </source>
</evidence>
<evidence type="ECO:0000256" key="4">
    <source>
        <dbReference type="ARBA" id="ARBA00022475"/>
    </source>
</evidence>
<dbReference type="EMBL" id="PISD01000020">
    <property type="protein sequence ID" value="PKG28964.1"/>
    <property type="molecule type" value="Genomic_DNA"/>
</dbReference>
<dbReference type="GO" id="GO:0005886">
    <property type="term" value="C:plasma membrane"/>
    <property type="evidence" value="ECO:0007669"/>
    <property type="project" value="UniProtKB-SubCell"/>
</dbReference>
<feature type="transmembrane region" description="Helical" evidence="8">
    <location>
        <begin position="289"/>
        <end position="306"/>
    </location>
</feature>
<dbReference type="Gene3D" id="1.10.3470.10">
    <property type="entry name" value="ABC transporter involved in vitamin B12 uptake, BtuC"/>
    <property type="match status" value="1"/>
</dbReference>
<gene>
    <name evidence="9" type="ORF">CWS20_10620</name>
</gene>
<dbReference type="InterPro" id="IPR000522">
    <property type="entry name" value="ABC_transptr_permease_BtuC"/>
</dbReference>
<proteinExistence type="inferred from homology"/>
<dbReference type="GO" id="GO:0033214">
    <property type="term" value="P:siderophore-iron import into cell"/>
    <property type="evidence" value="ECO:0007669"/>
    <property type="project" value="TreeGrafter"/>
</dbReference>
<evidence type="ECO:0000256" key="2">
    <source>
        <dbReference type="ARBA" id="ARBA00007935"/>
    </source>
</evidence>
<organism evidence="9 10">
    <name type="scientific">Cytobacillus horneckiae</name>
    <dbReference type="NCBI Taxonomy" id="549687"/>
    <lineage>
        <taxon>Bacteria</taxon>
        <taxon>Bacillati</taxon>
        <taxon>Bacillota</taxon>
        <taxon>Bacilli</taxon>
        <taxon>Bacillales</taxon>
        <taxon>Bacillaceae</taxon>
        <taxon>Cytobacillus</taxon>
    </lineage>
</organism>
<comment type="similarity">
    <text evidence="2">Belongs to the binding-protein-dependent transport system permease family. FecCD subfamily.</text>
</comment>
<dbReference type="GO" id="GO:0022857">
    <property type="term" value="F:transmembrane transporter activity"/>
    <property type="evidence" value="ECO:0007669"/>
    <property type="project" value="InterPro"/>
</dbReference>
<keyword evidence="4" id="KW-1003">Cell membrane</keyword>
<keyword evidence="5 8" id="KW-0812">Transmembrane</keyword>
<dbReference type="RefSeq" id="WP_066195587.1">
    <property type="nucleotide sequence ID" value="NZ_JARMMB010000024.1"/>
</dbReference>
<evidence type="ECO:0000313" key="9">
    <source>
        <dbReference type="EMBL" id="PKG28964.1"/>
    </source>
</evidence>
<keyword evidence="3" id="KW-0813">Transport</keyword>
<evidence type="ECO:0000256" key="8">
    <source>
        <dbReference type="SAM" id="Phobius"/>
    </source>
</evidence>
<dbReference type="PANTHER" id="PTHR30472:SF65">
    <property type="entry name" value="SIDEROPHORE TRANSPORT SYSTEM PERMEASE PROTEIN YFIZ-RELATED"/>
    <property type="match status" value="1"/>
</dbReference>
<accession>A0A2N0ZHI7</accession>
<evidence type="ECO:0000256" key="6">
    <source>
        <dbReference type="ARBA" id="ARBA00022989"/>
    </source>
</evidence>
<evidence type="ECO:0000256" key="1">
    <source>
        <dbReference type="ARBA" id="ARBA00004651"/>
    </source>
</evidence>